<accession>A0A0C3QK63</accession>
<keyword evidence="2" id="KW-1185">Reference proteome</keyword>
<name>A0A0C3QK63_9AGAM</name>
<reference evidence="2" key="2">
    <citation type="submission" date="2015-01" db="EMBL/GenBank/DDBJ databases">
        <title>Evolutionary Origins and Diversification of the Mycorrhizal Mutualists.</title>
        <authorList>
            <consortium name="DOE Joint Genome Institute"/>
            <consortium name="Mycorrhizal Genomics Consortium"/>
            <person name="Kohler A."/>
            <person name="Kuo A."/>
            <person name="Nagy L.G."/>
            <person name="Floudas D."/>
            <person name="Copeland A."/>
            <person name="Barry K.W."/>
            <person name="Cichocki N."/>
            <person name="Veneault-Fourrey C."/>
            <person name="LaButti K."/>
            <person name="Lindquist E.A."/>
            <person name="Lipzen A."/>
            <person name="Lundell T."/>
            <person name="Morin E."/>
            <person name="Murat C."/>
            <person name="Riley R."/>
            <person name="Ohm R."/>
            <person name="Sun H."/>
            <person name="Tunlid A."/>
            <person name="Henrissat B."/>
            <person name="Grigoriev I.V."/>
            <person name="Hibbett D.S."/>
            <person name="Martin F."/>
        </authorList>
    </citation>
    <scope>NUCLEOTIDE SEQUENCE [LARGE SCALE GENOMIC DNA]</scope>
    <source>
        <strain evidence="2">MUT 4182</strain>
    </source>
</reference>
<protein>
    <submittedName>
        <fullName evidence="1">Uncharacterized protein</fullName>
    </submittedName>
</protein>
<evidence type="ECO:0000313" key="2">
    <source>
        <dbReference type="Proteomes" id="UP000054248"/>
    </source>
</evidence>
<evidence type="ECO:0000313" key="1">
    <source>
        <dbReference type="EMBL" id="KIO27681.1"/>
    </source>
</evidence>
<dbReference type="AlphaFoldDB" id="A0A0C3QK63"/>
<gene>
    <name evidence="1" type="ORF">M407DRAFT_23110</name>
</gene>
<dbReference type="HOGENOM" id="CLU_2833062_0_0_1"/>
<reference evidence="1 2" key="1">
    <citation type="submission" date="2014-04" db="EMBL/GenBank/DDBJ databases">
        <authorList>
            <consortium name="DOE Joint Genome Institute"/>
            <person name="Kuo A."/>
            <person name="Girlanda M."/>
            <person name="Perotto S."/>
            <person name="Kohler A."/>
            <person name="Nagy L.G."/>
            <person name="Floudas D."/>
            <person name="Copeland A."/>
            <person name="Barry K.W."/>
            <person name="Cichocki N."/>
            <person name="Veneault-Fourrey C."/>
            <person name="LaButti K."/>
            <person name="Lindquist E.A."/>
            <person name="Lipzen A."/>
            <person name="Lundell T."/>
            <person name="Morin E."/>
            <person name="Murat C."/>
            <person name="Sun H."/>
            <person name="Tunlid A."/>
            <person name="Henrissat B."/>
            <person name="Grigoriev I.V."/>
            <person name="Hibbett D.S."/>
            <person name="Martin F."/>
            <person name="Nordberg H.P."/>
            <person name="Cantor M.N."/>
            <person name="Hua S.X."/>
        </authorList>
    </citation>
    <scope>NUCLEOTIDE SEQUENCE [LARGE SCALE GENOMIC DNA]</scope>
    <source>
        <strain evidence="1 2">MUT 4182</strain>
    </source>
</reference>
<dbReference type="Proteomes" id="UP000054248">
    <property type="component" value="Unassembled WGS sequence"/>
</dbReference>
<dbReference type="EMBL" id="KN823005">
    <property type="protein sequence ID" value="KIO27681.1"/>
    <property type="molecule type" value="Genomic_DNA"/>
</dbReference>
<proteinExistence type="predicted"/>
<sequence>MVGGGETSGPNPVKNDMLNRLKQWLFQAASSSPSSPSWKDPRPFFRVDCAQLLCLFIFPKLSTSFE</sequence>
<organism evidence="1 2">
    <name type="scientific">Tulasnella calospora MUT 4182</name>
    <dbReference type="NCBI Taxonomy" id="1051891"/>
    <lineage>
        <taxon>Eukaryota</taxon>
        <taxon>Fungi</taxon>
        <taxon>Dikarya</taxon>
        <taxon>Basidiomycota</taxon>
        <taxon>Agaricomycotina</taxon>
        <taxon>Agaricomycetes</taxon>
        <taxon>Cantharellales</taxon>
        <taxon>Tulasnellaceae</taxon>
        <taxon>Tulasnella</taxon>
    </lineage>
</organism>